<dbReference type="SUPFAM" id="SSF56024">
    <property type="entry name" value="Phospholipase D/nuclease"/>
    <property type="match status" value="2"/>
</dbReference>
<dbReference type="CDD" id="cd09111">
    <property type="entry name" value="PLDc_ymdC_like_1"/>
    <property type="match status" value="1"/>
</dbReference>
<name>A0A944DEK1_DENI1</name>
<dbReference type="InterPro" id="IPR025202">
    <property type="entry name" value="PLD-like_dom"/>
</dbReference>
<comment type="caution">
    <text evidence="2">The sequence shown here is derived from an EMBL/GenBank/DDBJ whole genome shotgun (WGS) entry which is preliminary data.</text>
</comment>
<evidence type="ECO:0000259" key="1">
    <source>
        <dbReference type="PROSITE" id="PS50035"/>
    </source>
</evidence>
<proteinExistence type="predicted"/>
<dbReference type="GO" id="GO:0030572">
    <property type="term" value="F:phosphatidyltransferase activity"/>
    <property type="evidence" value="ECO:0007669"/>
    <property type="project" value="UniProtKB-ARBA"/>
</dbReference>
<dbReference type="GO" id="GO:0032049">
    <property type="term" value="P:cardiolipin biosynthetic process"/>
    <property type="evidence" value="ECO:0007669"/>
    <property type="project" value="UniProtKB-ARBA"/>
</dbReference>
<gene>
    <name evidence="2" type="ORF">I8J34_23260</name>
</gene>
<sequence>MSTLNAPPPGSCPTSNRHLTARFAALSSIRDVASQACVWLSLGMLALLTACTTLPPGADAPRIESYALAHPEQTRLGRHFEAAAAEHRGRSGFRIIANGIDGFLVRMQMIDAAERTIDLQYFIFRGDQTGWLLTQAVLRAADRGVRVRILVDDVETPPGDERLTALQAHPAVQIRIFNPFAYRGSFLWVRALEFLLNANRLDYRMHNKLFVIDNTVALLGGRNIGNEYFQVVPGTQFADEDVFVAGPISHQLSATFDEYWNSDLSIPVEVLNDTSRAPREKRQVREAHEERQALKDLVRQVPAKDTDYLARVENGEPLSGLISGRIRLEWAQAQVICDRPDKKDLDSDGRVGILMQQGVFDTAAAAMSEVLIVTPYLIPGDEGMRMIERLRARGIRVRILTNSLESSNVLVAHSGYMSYRTPLLQLGAELYESRSLLAKARGSGQAPEISRFGSYSLHTKLFVFDRRKMLIGSMNFDQRSMYLNTEIGILIHSPALAIEAARRFEAMVQPVNSYRLALRPDPNGGEPQLIWLTQEGGRTMVYDTEPARSDAQRAKAQALSLLPLDDEL</sequence>
<dbReference type="CDD" id="cd09113">
    <property type="entry name" value="PLDc_ymdC_like_2"/>
    <property type="match status" value="1"/>
</dbReference>
<dbReference type="EMBL" id="JAEKFT010000053">
    <property type="protein sequence ID" value="MBT0964107.1"/>
    <property type="molecule type" value="Genomic_DNA"/>
</dbReference>
<keyword evidence="3" id="KW-1185">Reference proteome</keyword>
<dbReference type="Pfam" id="PF13091">
    <property type="entry name" value="PLDc_2"/>
    <property type="match status" value="2"/>
</dbReference>
<dbReference type="Gene3D" id="3.30.870.10">
    <property type="entry name" value="Endonuclease Chain A"/>
    <property type="match status" value="2"/>
</dbReference>
<dbReference type="Proteomes" id="UP000694660">
    <property type="component" value="Unassembled WGS sequence"/>
</dbReference>
<feature type="domain" description="PLD phosphodiesterase" evidence="1">
    <location>
        <begin position="201"/>
        <end position="228"/>
    </location>
</feature>
<accession>A0A944DEK1</accession>
<dbReference type="PANTHER" id="PTHR21248:SF12">
    <property type="entry name" value="CARDIOLIPIN SYNTHASE C"/>
    <property type="match status" value="1"/>
</dbReference>
<evidence type="ECO:0000313" key="3">
    <source>
        <dbReference type="Proteomes" id="UP000694660"/>
    </source>
</evidence>
<evidence type="ECO:0000313" key="2">
    <source>
        <dbReference type="EMBL" id="MBT0964107.1"/>
    </source>
</evidence>
<reference evidence="3" key="1">
    <citation type="journal article" date="2022" name="ISME J.">
        <title>Genetic and phylogenetic analysis of dissimilatory iodate-reducing bacteria identifies potential niches across the world's oceans.</title>
        <authorList>
            <person name="Reyes-Umana V."/>
            <person name="Henning Z."/>
            <person name="Lee K."/>
            <person name="Barnum T.P."/>
            <person name="Coates J.D."/>
        </authorList>
    </citation>
    <scope>NUCLEOTIDE SEQUENCE [LARGE SCALE GENOMIC DNA]</scope>
    <source>
        <strain evidence="3">IR12</strain>
    </source>
</reference>
<dbReference type="InterPro" id="IPR001736">
    <property type="entry name" value="PLipase_D/transphosphatidylase"/>
</dbReference>
<feature type="domain" description="PLD phosphodiesterase" evidence="1">
    <location>
        <begin position="453"/>
        <end position="480"/>
    </location>
</feature>
<dbReference type="AlphaFoldDB" id="A0A944DEK1"/>
<dbReference type="SMART" id="SM00155">
    <property type="entry name" value="PLDc"/>
    <property type="match status" value="2"/>
</dbReference>
<dbReference type="PANTHER" id="PTHR21248">
    <property type="entry name" value="CARDIOLIPIN SYNTHASE"/>
    <property type="match status" value="1"/>
</dbReference>
<dbReference type="PROSITE" id="PS50035">
    <property type="entry name" value="PLD"/>
    <property type="match status" value="2"/>
</dbReference>
<organism evidence="2 3">
    <name type="scientific">Denitromonas iodatirespirans</name>
    <dbReference type="NCBI Taxonomy" id="2795389"/>
    <lineage>
        <taxon>Bacteria</taxon>
        <taxon>Pseudomonadati</taxon>
        <taxon>Pseudomonadota</taxon>
        <taxon>Betaproteobacteria</taxon>
        <taxon>Rhodocyclales</taxon>
        <taxon>Zoogloeaceae</taxon>
        <taxon>Denitromonas</taxon>
    </lineage>
</organism>
<protein>
    <submittedName>
        <fullName evidence="2">Phospholipase D family protein</fullName>
    </submittedName>
</protein>
<dbReference type="RefSeq" id="WP_214364030.1">
    <property type="nucleotide sequence ID" value="NZ_JAEKFT010000053.1"/>
</dbReference>